<keyword evidence="12" id="KW-1185">Reference proteome</keyword>
<dbReference type="Proteomes" id="UP001418796">
    <property type="component" value="Unassembled WGS sequence"/>
</dbReference>
<dbReference type="SUPFAM" id="SSF47384">
    <property type="entry name" value="Homodimeric domain of signal transducing histidine kinase"/>
    <property type="match status" value="1"/>
</dbReference>
<organism evidence="11 12">
    <name type="scientific">Alkalicoccobacillus gibsonii</name>
    <dbReference type="NCBI Taxonomy" id="79881"/>
    <lineage>
        <taxon>Bacteria</taxon>
        <taxon>Bacillati</taxon>
        <taxon>Bacillota</taxon>
        <taxon>Bacilli</taxon>
        <taxon>Bacillales</taxon>
        <taxon>Bacillaceae</taxon>
        <taxon>Alkalicoccobacillus</taxon>
    </lineage>
</organism>
<dbReference type="SMART" id="SM00388">
    <property type="entry name" value="HisKA"/>
    <property type="match status" value="1"/>
</dbReference>
<evidence type="ECO:0000256" key="7">
    <source>
        <dbReference type="ARBA" id="ARBA00022840"/>
    </source>
</evidence>
<dbReference type="Gene3D" id="3.30.565.10">
    <property type="entry name" value="Histidine kinase-like ATPase, C-terminal domain"/>
    <property type="match status" value="1"/>
</dbReference>
<dbReference type="Gene3D" id="1.10.287.130">
    <property type="match status" value="1"/>
</dbReference>
<keyword evidence="5" id="KW-0547">Nucleotide-binding</keyword>
<evidence type="ECO:0000313" key="12">
    <source>
        <dbReference type="Proteomes" id="UP001418796"/>
    </source>
</evidence>
<dbReference type="PROSITE" id="PS50109">
    <property type="entry name" value="HIS_KIN"/>
    <property type="match status" value="1"/>
</dbReference>
<keyword evidence="3" id="KW-0597">Phosphoprotein</keyword>
<evidence type="ECO:0000259" key="10">
    <source>
        <dbReference type="PROSITE" id="PS50109"/>
    </source>
</evidence>
<keyword evidence="4" id="KW-0808">Transferase</keyword>
<dbReference type="EMBL" id="JBCITK010000001">
    <property type="protein sequence ID" value="MEN0643124.1"/>
    <property type="molecule type" value="Genomic_DNA"/>
</dbReference>
<protein>
    <recommendedName>
        <fullName evidence="2">histidine kinase</fullName>
        <ecNumber evidence="2">2.7.13.3</ecNumber>
    </recommendedName>
</protein>
<dbReference type="RefSeq" id="WP_343130103.1">
    <property type="nucleotide sequence ID" value="NZ_JBCITK010000001.1"/>
</dbReference>
<dbReference type="PANTHER" id="PTHR43065:SF34">
    <property type="entry name" value="SPORULATION KINASE A"/>
    <property type="match status" value="1"/>
</dbReference>
<name>A0ABU9VGV2_9BACI</name>
<keyword evidence="6 11" id="KW-0418">Kinase</keyword>
<dbReference type="EC" id="2.7.13.3" evidence="2"/>
<keyword evidence="8" id="KW-0902">Two-component regulatory system</keyword>
<dbReference type="PRINTS" id="PR00344">
    <property type="entry name" value="BCTRLSENSOR"/>
</dbReference>
<dbReference type="PANTHER" id="PTHR43065">
    <property type="entry name" value="SENSOR HISTIDINE KINASE"/>
    <property type="match status" value="1"/>
</dbReference>
<dbReference type="InterPro" id="IPR003594">
    <property type="entry name" value="HATPase_dom"/>
</dbReference>
<accession>A0ABU9VGV2</accession>
<dbReference type="CDD" id="cd00075">
    <property type="entry name" value="HATPase"/>
    <property type="match status" value="1"/>
</dbReference>
<keyword evidence="7" id="KW-0067">ATP-binding</keyword>
<evidence type="ECO:0000256" key="3">
    <source>
        <dbReference type="ARBA" id="ARBA00022553"/>
    </source>
</evidence>
<evidence type="ECO:0000256" key="5">
    <source>
        <dbReference type="ARBA" id="ARBA00022741"/>
    </source>
</evidence>
<dbReference type="InterPro" id="IPR036097">
    <property type="entry name" value="HisK_dim/P_sf"/>
</dbReference>
<evidence type="ECO:0000256" key="9">
    <source>
        <dbReference type="SAM" id="MobiDB-lite"/>
    </source>
</evidence>
<dbReference type="Pfam" id="PF00512">
    <property type="entry name" value="HisKA"/>
    <property type="match status" value="1"/>
</dbReference>
<comment type="catalytic activity">
    <reaction evidence="1">
        <text>ATP + protein L-histidine = ADP + protein N-phospho-L-histidine.</text>
        <dbReference type="EC" id="2.7.13.3"/>
    </reaction>
</comment>
<evidence type="ECO:0000256" key="1">
    <source>
        <dbReference type="ARBA" id="ARBA00000085"/>
    </source>
</evidence>
<dbReference type="InterPro" id="IPR036890">
    <property type="entry name" value="HATPase_C_sf"/>
</dbReference>
<dbReference type="InterPro" id="IPR005467">
    <property type="entry name" value="His_kinase_dom"/>
</dbReference>
<evidence type="ECO:0000313" key="11">
    <source>
        <dbReference type="EMBL" id="MEN0643124.1"/>
    </source>
</evidence>
<gene>
    <name evidence="11" type="ORF">MKY91_08185</name>
</gene>
<evidence type="ECO:0000256" key="4">
    <source>
        <dbReference type="ARBA" id="ARBA00022679"/>
    </source>
</evidence>
<dbReference type="SMART" id="SM00387">
    <property type="entry name" value="HATPase_c"/>
    <property type="match status" value="1"/>
</dbReference>
<sequence length="381" mass="43677">MFDHQQDNKSASEKGSRSMTTNSSSALNSAFALPTAHYSQNLPHRPYIEDLGFPFLKMDCQYNVLGWNQAFIKTCQIDERELENASFLNLSEDYHVLKLAKEVMAVTTLTMRVEEQLYEDEDTLIRVCVFPYSYFNCQYIVFEDLSYQKKFEHLLTFHHQMEAVSHIAAGVAHELRNPLSVIKGFLQLAKLTDDFHKYYDTILSELNRMNLIIEDFLSVSRKKMTRSWQSPNQIIESLVQILKSECLLHDVSLDLQLTATKYNVTVHVNESMIKQVILNLLRNSVEAYGSSNLNRRFIVKTEVEDEKFLLTLKDNGKGMPDEVLNQLGKPFFTTKEKGNGIGIPLCKKIIEDHGGTFTITSEYNVGTEVRISLPLEEYATG</sequence>
<feature type="domain" description="Histidine kinase" evidence="10">
    <location>
        <begin position="170"/>
        <end position="377"/>
    </location>
</feature>
<proteinExistence type="predicted"/>
<dbReference type="SUPFAM" id="SSF55874">
    <property type="entry name" value="ATPase domain of HSP90 chaperone/DNA topoisomerase II/histidine kinase"/>
    <property type="match status" value="1"/>
</dbReference>
<dbReference type="CDD" id="cd00082">
    <property type="entry name" value="HisKA"/>
    <property type="match status" value="1"/>
</dbReference>
<dbReference type="Pfam" id="PF02518">
    <property type="entry name" value="HATPase_c"/>
    <property type="match status" value="1"/>
</dbReference>
<evidence type="ECO:0000256" key="8">
    <source>
        <dbReference type="ARBA" id="ARBA00023012"/>
    </source>
</evidence>
<dbReference type="GO" id="GO:0016301">
    <property type="term" value="F:kinase activity"/>
    <property type="evidence" value="ECO:0007669"/>
    <property type="project" value="UniProtKB-KW"/>
</dbReference>
<comment type="caution">
    <text evidence="11">The sequence shown here is derived from an EMBL/GenBank/DDBJ whole genome shotgun (WGS) entry which is preliminary data.</text>
</comment>
<evidence type="ECO:0000256" key="2">
    <source>
        <dbReference type="ARBA" id="ARBA00012438"/>
    </source>
</evidence>
<dbReference type="InterPro" id="IPR004358">
    <property type="entry name" value="Sig_transdc_His_kin-like_C"/>
</dbReference>
<feature type="compositionally biased region" description="Basic and acidic residues" evidence="9">
    <location>
        <begin position="1"/>
        <end position="16"/>
    </location>
</feature>
<evidence type="ECO:0000256" key="6">
    <source>
        <dbReference type="ARBA" id="ARBA00022777"/>
    </source>
</evidence>
<feature type="region of interest" description="Disordered" evidence="9">
    <location>
        <begin position="1"/>
        <end position="22"/>
    </location>
</feature>
<dbReference type="InterPro" id="IPR003661">
    <property type="entry name" value="HisK_dim/P_dom"/>
</dbReference>
<reference evidence="11 12" key="1">
    <citation type="submission" date="2024-03" db="EMBL/GenBank/DDBJ databases">
        <title>Bacilli Hybrid Assemblies.</title>
        <authorList>
            <person name="Kovac J."/>
        </authorList>
    </citation>
    <scope>NUCLEOTIDE SEQUENCE [LARGE SCALE GENOMIC DNA]</scope>
    <source>
        <strain evidence="11 12">FSL R7-0666</strain>
    </source>
</reference>